<feature type="transmembrane region" description="Helical" evidence="2">
    <location>
        <begin position="116"/>
        <end position="136"/>
    </location>
</feature>
<dbReference type="PANTHER" id="PTHR31133">
    <property type="entry name" value="MEMBRANE PROTEIN"/>
    <property type="match status" value="1"/>
</dbReference>
<dbReference type="Proteomes" id="UP000321393">
    <property type="component" value="Unassembled WGS sequence"/>
</dbReference>
<keyword evidence="2" id="KW-1133">Transmembrane helix</keyword>
<feature type="transmembrane region" description="Helical" evidence="2">
    <location>
        <begin position="90"/>
        <end position="110"/>
    </location>
</feature>
<feature type="transmembrane region" description="Helical" evidence="2">
    <location>
        <begin position="243"/>
        <end position="262"/>
    </location>
</feature>
<dbReference type="OrthoDB" id="1932537at2759"/>
<feature type="compositionally biased region" description="Polar residues" evidence="1">
    <location>
        <begin position="588"/>
        <end position="601"/>
    </location>
</feature>
<keyword evidence="2" id="KW-0812">Transmembrane</keyword>
<gene>
    <name evidence="3" type="ORF">E6C27_scaffold137G00930</name>
</gene>
<proteinExistence type="predicted"/>
<sequence length="601" mass="67535">MFFLHVSLFQEFGHSWQPSVDATDATSLFGHYFHCSPSSTALFHAISSVIVAPISAAIIVICNSSVIVGLFPAHFFWTFFCFARTKKLGIVFKTVVLVFLPLPLILWPAVGIVGSLVGGIGYGFFVPLIATFEAVGAGVTDKLYHCLADGCLSTIKASCLVVMDFTDFCFNSYFSYMDELGELMLSDEKPMEVKLSRLPYCLLVSLIGLPVDFIFITLVALWRSPYMLFKGWKRLLEDLVGREGPFLEAVCVPFAGLAIILWPLAVVGAVISAIISSFFLGLYAGVIVHQEDSFQSGLAYILSVVSMFDEYVNDLLYLREGSCIPRPKFRRNMSSDLKMEHRSDDKNDARSMGNGANNHNLVSEQSRTLKWVIQHYKPVLVWDWLFMSCEVNGRLLLQDGLITTEDIEECILKGNSKKLSIKLPAWCILQCLLSSAKSNSPGLVISNGVELTRTNLPRDTMFEWFLGPLLLMKEQIKRLHLEENEEICLRILIMRCRNEIPEDWDNFGFPSLDRVRRAQLQAIFRRLQGIVNSVSRIPSFRRRFRSLIKVLYVEALQKGSSADATRIRNGSEPLGNRRDGRNGEEETANTIQKAPNSTDVV</sequence>
<dbReference type="InterPro" id="IPR040229">
    <property type="entry name" value="At3g27390-like"/>
</dbReference>
<protein>
    <submittedName>
        <fullName evidence="3">Membrane protein</fullName>
    </submittedName>
</protein>
<evidence type="ECO:0000313" key="3">
    <source>
        <dbReference type="EMBL" id="KAA0060858.1"/>
    </source>
</evidence>
<feature type="transmembrane region" description="Helical" evidence="2">
    <location>
        <begin position="41"/>
        <end position="60"/>
    </location>
</feature>
<evidence type="ECO:0000313" key="4">
    <source>
        <dbReference type="Proteomes" id="UP000321393"/>
    </source>
</evidence>
<name>A0A5A7V000_CUCMM</name>
<dbReference type="STRING" id="1194695.A0A5A7V000"/>
<keyword evidence="2" id="KW-0472">Membrane</keyword>
<evidence type="ECO:0000256" key="1">
    <source>
        <dbReference type="SAM" id="MobiDB-lite"/>
    </source>
</evidence>
<dbReference type="EMBL" id="SSTE01005189">
    <property type="protein sequence ID" value="KAA0060858.1"/>
    <property type="molecule type" value="Genomic_DNA"/>
</dbReference>
<comment type="caution">
    <text evidence="3">The sequence shown here is derived from an EMBL/GenBank/DDBJ whole genome shotgun (WGS) entry which is preliminary data.</text>
</comment>
<feature type="transmembrane region" description="Helical" evidence="2">
    <location>
        <begin position="197"/>
        <end position="222"/>
    </location>
</feature>
<feature type="transmembrane region" description="Helical" evidence="2">
    <location>
        <begin position="268"/>
        <end position="288"/>
    </location>
</feature>
<dbReference type="PANTHER" id="PTHR31133:SF2">
    <property type="entry name" value="EXPRESSED PROTEIN"/>
    <property type="match status" value="1"/>
</dbReference>
<accession>A0A5A7V000</accession>
<evidence type="ECO:0000256" key="2">
    <source>
        <dbReference type="SAM" id="Phobius"/>
    </source>
</evidence>
<dbReference type="AlphaFoldDB" id="A0A5A7V000"/>
<organism evidence="3 4">
    <name type="scientific">Cucumis melo var. makuwa</name>
    <name type="common">Oriental melon</name>
    <dbReference type="NCBI Taxonomy" id="1194695"/>
    <lineage>
        <taxon>Eukaryota</taxon>
        <taxon>Viridiplantae</taxon>
        <taxon>Streptophyta</taxon>
        <taxon>Embryophyta</taxon>
        <taxon>Tracheophyta</taxon>
        <taxon>Spermatophyta</taxon>
        <taxon>Magnoliopsida</taxon>
        <taxon>eudicotyledons</taxon>
        <taxon>Gunneridae</taxon>
        <taxon>Pentapetalae</taxon>
        <taxon>rosids</taxon>
        <taxon>fabids</taxon>
        <taxon>Cucurbitales</taxon>
        <taxon>Cucurbitaceae</taxon>
        <taxon>Benincaseae</taxon>
        <taxon>Cucumis</taxon>
    </lineage>
</organism>
<feature type="compositionally biased region" description="Basic and acidic residues" evidence="1">
    <location>
        <begin position="575"/>
        <end position="584"/>
    </location>
</feature>
<dbReference type="GO" id="GO:0010228">
    <property type="term" value="P:vegetative to reproductive phase transition of meristem"/>
    <property type="evidence" value="ECO:0007669"/>
    <property type="project" value="TreeGrafter"/>
</dbReference>
<feature type="region of interest" description="Disordered" evidence="1">
    <location>
        <begin position="564"/>
        <end position="601"/>
    </location>
</feature>
<reference evidence="3 4" key="1">
    <citation type="submission" date="2019-08" db="EMBL/GenBank/DDBJ databases">
        <title>Draft genome sequences of two oriental melons (Cucumis melo L. var makuwa).</title>
        <authorList>
            <person name="Kwon S.-Y."/>
        </authorList>
    </citation>
    <scope>NUCLEOTIDE SEQUENCE [LARGE SCALE GENOMIC DNA]</scope>
    <source>
        <strain evidence="4">cv. SW 3</strain>
        <tissue evidence="3">Leaf</tissue>
    </source>
</reference>